<gene>
    <name evidence="3" type="ORF">BO223_10150</name>
</gene>
<evidence type="ECO:0000256" key="2">
    <source>
        <dbReference type="SAM" id="Phobius"/>
    </source>
</evidence>
<proteinExistence type="predicted"/>
<keyword evidence="2" id="KW-0812">Transmembrane</keyword>
<evidence type="ECO:0000313" key="3">
    <source>
        <dbReference type="EMBL" id="OLU43984.1"/>
    </source>
</evidence>
<dbReference type="EMBL" id="MPJZ01000089">
    <property type="protein sequence ID" value="OLU43984.1"/>
    <property type="molecule type" value="Genomic_DNA"/>
</dbReference>
<organism evidence="3 4">
    <name type="scientific">Faecalibaculum rodentium</name>
    <dbReference type="NCBI Taxonomy" id="1702221"/>
    <lineage>
        <taxon>Bacteria</taxon>
        <taxon>Bacillati</taxon>
        <taxon>Bacillota</taxon>
        <taxon>Erysipelotrichia</taxon>
        <taxon>Erysipelotrichales</taxon>
        <taxon>Erysipelotrichaceae</taxon>
        <taxon>Faecalibaculum</taxon>
    </lineage>
</organism>
<feature type="transmembrane region" description="Helical" evidence="2">
    <location>
        <begin position="59"/>
        <end position="80"/>
    </location>
</feature>
<keyword evidence="2" id="KW-1133">Transmembrane helix</keyword>
<sequence>MTVNEENMRGQAGEKTADETREAQAASRRAEAETDTEPVQNPQEPAPAGSRRQRDRKRLYSSLLSCILWISVLDFLVKLLTGVMATVMYMTGTPMSGMSVWSLVLTLWNVVVQSMTPLYIAFAALAADRLLRILDQNSQHTEKA</sequence>
<evidence type="ECO:0000313" key="4">
    <source>
        <dbReference type="Proteomes" id="UP000186758"/>
    </source>
</evidence>
<protein>
    <submittedName>
        <fullName evidence="3">Uncharacterized protein</fullName>
    </submittedName>
</protein>
<name>A0A1Q9YIB2_9FIRM</name>
<evidence type="ECO:0000256" key="1">
    <source>
        <dbReference type="SAM" id="MobiDB-lite"/>
    </source>
</evidence>
<keyword evidence="2" id="KW-0472">Membrane</keyword>
<comment type="caution">
    <text evidence="3">The sequence shown here is derived from an EMBL/GenBank/DDBJ whole genome shotgun (WGS) entry which is preliminary data.</text>
</comment>
<reference evidence="3 4" key="1">
    <citation type="submission" date="2016-11" db="EMBL/GenBank/DDBJ databases">
        <title>Description of two novel members of the family Erysipelotrichaceae: Ileibacterium lipovorans gen. nov., sp. nov. and Dubosiella newyorkensis, gen. nov., sp. nov.</title>
        <authorList>
            <person name="Cox L.M."/>
            <person name="Sohn J."/>
            <person name="Tyrrell K.L."/>
            <person name="Citron D.M."/>
            <person name="Lawson P.A."/>
            <person name="Patel N.B."/>
            <person name="Iizumi T."/>
            <person name="Perez-Perez G.I."/>
            <person name="Goldstein E.J."/>
            <person name="Blaser M.J."/>
        </authorList>
    </citation>
    <scope>NUCLEOTIDE SEQUENCE [LARGE SCALE GENOMIC DNA]</scope>
    <source>
        <strain evidence="3 4">NYU-BL-K8</strain>
    </source>
</reference>
<feature type="compositionally biased region" description="Basic and acidic residues" evidence="1">
    <location>
        <begin position="15"/>
        <end position="32"/>
    </location>
</feature>
<dbReference type="Proteomes" id="UP000186758">
    <property type="component" value="Unassembled WGS sequence"/>
</dbReference>
<feature type="transmembrane region" description="Helical" evidence="2">
    <location>
        <begin position="100"/>
        <end position="127"/>
    </location>
</feature>
<dbReference type="RefSeq" id="WP_075885932.1">
    <property type="nucleotide sequence ID" value="NZ_CAMYHK010000028.1"/>
</dbReference>
<feature type="region of interest" description="Disordered" evidence="1">
    <location>
        <begin position="1"/>
        <end position="55"/>
    </location>
</feature>
<accession>A0A1Q9YIB2</accession>
<dbReference type="AlphaFoldDB" id="A0A1Q9YIB2"/>